<dbReference type="Proteomes" id="UP000006732">
    <property type="component" value="Chromosome"/>
</dbReference>
<accession>A1AP19</accession>
<dbReference type="RefSeq" id="WP_011735382.1">
    <property type="nucleotide sequence ID" value="NC_008609.1"/>
</dbReference>
<dbReference type="STRING" id="338966.Ppro_1473"/>
<dbReference type="InterPro" id="IPR041698">
    <property type="entry name" value="Methyltransf_25"/>
</dbReference>
<organism evidence="2 3">
    <name type="scientific">Pelobacter propionicus (strain DSM 2379 / NBRC 103807 / OttBd1)</name>
    <dbReference type="NCBI Taxonomy" id="338966"/>
    <lineage>
        <taxon>Bacteria</taxon>
        <taxon>Pseudomonadati</taxon>
        <taxon>Thermodesulfobacteriota</taxon>
        <taxon>Desulfuromonadia</taxon>
        <taxon>Desulfuromonadales</taxon>
        <taxon>Desulfuromonadaceae</taxon>
        <taxon>Pelobacter</taxon>
    </lineage>
</organism>
<keyword evidence="2" id="KW-0808">Transferase</keyword>
<dbReference type="InterPro" id="IPR029063">
    <property type="entry name" value="SAM-dependent_MTases_sf"/>
</dbReference>
<dbReference type="Pfam" id="PF13649">
    <property type="entry name" value="Methyltransf_25"/>
    <property type="match status" value="1"/>
</dbReference>
<dbReference type="PANTHER" id="PTHR43667:SF2">
    <property type="entry name" value="FATTY ACID C-METHYL TRANSFERASE"/>
    <property type="match status" value="1"/>
</dbReference>
<dbReference type="GO" id="GO:0032259">
    <property type="term" value="P:methylation"/>
    <property type="evidence" value="ECO:0007669"/>
    <property type="project" value="UniProtKB-KW"/>
</dbReference>
<evidence type="ECO:0000313" key="2">
    <source>
        <dbReference type="EMBL" id="ABK99089.1"/>
    </source>
</evidence>
<proteinExistence type="predicted"/>
<dbReference type="eggNOG" id="COG2265">
    <property type="taxonomic scope" value="Bacteria"/>
</dbReference>
<dbReference type="KEGG" id="ppd:Ppro_1473"/>
<dbReference type="OrthoDB" id="21342at2"/>
<evidence type="ECO:0000313" key="3">
    <source>
        <dbReference type="Proteomes" id="UP000006732"/>
    </source>
</evidence>
<dbReference type="CDD" id="cd02440">
    <property type="entry name" value="AdoMet_MTases"/>
    <property type="match status" value="1"/>
</dbReference>
<dbReference type="HOGENOM" id="CLU_060275_0_0_7"/>
<dbReference type="GO" id="GO:0008168">
    <property type="term" value="F:methyltransferase activity"/>
    <property type="evidence" value="ECO:0007669"/>
    <property type="project" value="UniProtKB-KW"/>
</dbReference>
<gene>
    <name evidence="2" type="ordered locus">Ppro_1473</name>
</gene>
<evidence type="ECO:0000259" key="1">
    <source>
        <dbReference type="Pfam" id="PF13649"/>
    </source>
</evidence>
<keyword evidence="2" id="KW-0489">Methyltransferase</keyword>
<dbReference type="Gene3D" id="3.40.50.150">
    <property type="entry name" value="Vaccinia Virus protein VP39"/>
    <property type="match status" value="1"/>
</dbReference>
<protein>
    <submittedName>
        <fullName evidence="2">Methyltransferase type 12</fullName>
    </submittedName>
</protein>
<dbReference type="PANTHER" id="PTHR43667">
    <property type="entry name" value="CYCLOPROPANE-FATTY-ACYL-PHOSPHOLIPID SYNTHASE"/>
    <property type="match status" value="1"/>
</dbReference>
<dbReference type="EMBL" id="CP000482">
    <property type="protein sequence ID" value="ABK99089.1"/>
    <property type="molecule type" value="Genomic_DNA"/>
</dbReference>
<reference evidence="2 3" key="1">
    <citation type="submission" date="2006-10" db="EMBL/GenBank/DDBJ databases">
        <title>Complete sequence of chromosome of Pelobacter propionicus DSM 2379.</title>
        <authorList>
            <consortium name="US DOE Joint Genome Institute"/>
            <person name="Copeland A."/>
            <person name="Lucas S."/>
            <person name="Lapidus A."/>
            <person name="Barry K."/>
            <person name="Detter J.C."/>
            <person name="Glavina del Rio T."/>
            <person name="Hammon N."/>
            <person name="Israni S."/>
            <person name="Dalin E."/>
            <person name="Tice H."/>
            <person name="Pitluck S."/>
            <person name="Saunders E."/>
            <person name="Brettin T."/>
            <person name="Bruce D."/>
            <person name="Han C."/>
            <person name="Tapia R."/>
            <person name="Schmutz J."/>
            <person name="Larimer F."/>
            <person name="Land M."/>
            <person name="Hauser L."/>
            <person name="Kyrpides N."/>
            <person name="Kim E."/>
            <person name="Lovley D."/>
            <person name="Richardson P."/>
        </authorList>
    </citation>
    <scope>NUCLEOTIDE SEQUENCE [LARGE SCALE GENOMIC DNA]</scope>
    <source>
        <strain evidence="3">DSM 2379 / NBRC 103807 / OttBd1</strain>
    </source>
</reference>
<name>A1AP19_PELPD</name>
<dbReference type="AlphaFoldDB" id="A1AP19"/>
<dbReference type="SUPFAM" id="SSF53335">
    <property type="entry name" value="S-adenosyl-L-methionine-dependent methyltransferases"/>
    <property type="match status" value="1"/>
</dbReference>
<keyword evidence="3" id="KW-1185">Reference proteome</keyword>
<sequence>MDRIEIDWNAAWQKAREGFSQGSDSSFWDKRAPAFARHVKETDYEKRFLDLMQPAPSWSVLDFGCGAGTLAIPLARRVASVTAVDFSRVMLDLLRQSCREEGITNVTPLHGSWDDDWESLGIGSHDAVIASRSLVALDLREAITKLDRAARRSVHISSLVGDGPQDRRIYEAVGRTLVSGPDYIYLYNLLYQMGIRATINFITHREWKVYGNLDEALEGNCWMLKDVTREELGLLRRYLAATLQAHGSGWRMPEPRVVRWALISWEKDTE</sequence>
<dbReference type="InterPro" id="IPR050723">
    <property type="entry name" value="CFA/CMAS"/>
</dbReference>
<feature type="domain" description="Methyltransferase" evidence="1">
    <location>
        <begin position="60"/>
        <end position="149"/>
    </location>
</feature>